<evidence type="ECO:0000256" key="5">
    <source>
        <dbReference type="ARBA" id="ARBA00022889"/>
    </source>
</evidence>
<dbReference type="PANTHER" id="PTHR46806:SF5">
    <property type="entry name" value="F5_8 TYPE C DOMAIN-CONTAINING PROTEIN"/>
    <property type="match status" value="1"/>
</dbReference>
<evidence type="ECO:0000259" key="9">
    <source>
        <dbReference type="PROSITE" id="PS50022"/>
    </source>
</evidence>
<dbReference type="SUPFAM" id="SSF49785">
    <property type="entry name" value="Galactose-binding domain-like"/>
    <property type="match status" value="1"/>
</dbReference>
<feature type="domain" description="F5/8 type C" evidence="9">
    <location>
        <begin position="329"/>
        <end position="472"/>
    </location>
</feature>
<comment type="subcellular location">
    <subcellularLocation>
        <location evidence="1">Endomembrane system</location>
        <topology evidence="1">Peripheral membrane protein</topology>
    </subcellularLocation>
    <subcellularLocation>
        <location evidence="2">Secreted</location>
    </subcellularLocation>
</comment>
<sequence length="794" mass="85602">MTTTQPVQTTTALTTTAGVTAVGTTTSAGSAAATTSEVTTTNQPVTSAAVTTGVAATTASGPTSDSTVCPAGWSYGFHGSCYKFIFGESHTWDYWRQCVDSGGYLNVINAQEEKDHVNDIITFNSTASSANVLCGLFDPSYSLDFTAADGSFLKYTNWDSGNPKTALKVKVVYKRLANWTQVNTQLTSNAGSALCETSYGFDGCYTKPSSYQAKVLHPRLMNSLLCIEYCRGNDLPYAAVSNDECLCVETKPTGSQSSIACSMGCPYNPMQHCGGTNVANVYLIGYYYHRAPSCVALASQGVLLEGYYWISETEGAASRKVQCNPTAPCHTPLIHTYASTVTITHSNSTDNNCTAENIYLYGPSGCYFANEDTEPWVQVSFDQLYIITGVATQGSNDPDNQQWVRNYALEYSENGVNWTQYENGTQLTGNSNFNAVVLNTLTYPILAQYVRVYPSRATCENNCSLRLEVNGCKYSSFDHSLQYVGCVIETTDPSGQVMVHSASTSCQLPSDCIDLCTAAGFLYAGLQGANCSCANEIRTYGYAASYHCDTVCTGDPKQRCGGENRYSVWRTWEVRCPQVPSVGNATASSTSRNHNSQVTYFCLPGYDWPNGTLEAEKTITCTFNNWTAPPPDCEAIHCTSALPTAANATLSVVGGDKVGAVATYTCLQHYRFPGGSTTKTVSCLTTGQWSAASVSACEMILCPAISSSLINAVVNSTDRQVGSAVEYQCTNNATFGDGGTKRVRLCLDWGQWDGAEEDCGKIFGCHFETGGHFGYFEKGFHVQFLLSHSDKDIV</sequence>
<evidence type="ECO:0000313" key="13">
    <source>
        <dbReference type="Proteomes" id="UP000085678"/>
    </source>
</evidence>
<protein>
    <submittedName>
        <fullName evidence="14">Uncharacterized protein LOC106165346 isoform X1</fullName>
    </submittedName>
</protein>
<keyword evidence="4" id="KW-0732">Signal</keyword>
<dbReference type="Gene3D" id="3.10.100.10">
    <property type="entry name" value="Mannose-Binding Protein A, subunit A"/>
    <property type="match status" value="1"/>
</dbReference>
<feature type="domain" description="WSC" evidence="12">
    <location>
        <begin position="198"/>
        <end position="285"/>
    </location>
</feature>
<reference evidence="14" key="1">
    <citation type="submission" date="2025-08" db="UniProtKB">
        <authorList>
            <consortium name="RefSeq"/>
        </authorList>
    </citation>
    <scope>IDENTIFICATION</scope>
    <source>
        <tissue evidence="14">Gonads</tissue>
    </source>
</reference>
<dbReference type="Pfam" id="PF00084">
    <property type="entry name" value="Sushi"/>
    <property type="match status" value="2"/>
</dbReference>
<dbReference type="RefSeq" id="XP_013398978.1">
    <property type="nucleotide sequence ID" value="XM_013543524.2"/>
</dbReference>
<evidence type="ECO:0000313" key="14">
    <source>
        <dbReference type="RefSeq" id="XP_013398978.1"/>
    </source>
</evidence>
<dbReference type="GO" id="GO:0005576">
    <property type="term" value="C:extracellular region"/>
    <property type="evidence" value="ECO:0007669"/>
    <property type="project" value="UniProtKB-SubCell"/>
</dbReference>
<evidence type="ECO:0000256" key="4">
    <source>
        <dbReference type="ARBA" id="ARBA00022729"/>
    </source>
</evidence>
<feature type="domain" description="C-type lectin" evidence="10">
    <location>
        <begin position="77"/>
        <end position="179"/>
    </location>
</feature>
<dbReference type="InterPro" id="IPR008979">
    <property type="entry name" value="Galactose-bd-like_sf"/>
</dbReference>
<dbReference type="SUPFAM" id="SSF56436">
    <property type="entry name" value="C-type lectin-like"/>
    <property type="match status" value="1"/>
</dbReference>
<evidence type="ECO:0000256" key="8">
    <source>
        <dbReference type="PROSITE-ProRule" id="PRU00302"/>
    </source>
</evidence>
<dbReference type="GO" id="GO:0038023">
    <property type="term" value="F:signaling receptor activity"/>
    <property type="evidence" value="ECO:0007669"/>
    <property type="project" value="TreeGrafter"/>
</dbReference>
<dbReference type="GO" id="GO:0005886">
    <property type="term" value="C:plasma membrane"/>
    <property type="evidence" value="ECO:0007669"/>
    <property type="project" value="TreeGrafter"/>
</dbReference>
<accession>A0A1S3ILL7</accession>
<evidence type="ECO:0000256" key="3">
    <source>
        <dbReference type="ARBA" id="ARBA00022525"/>
    </source>
</evidence>
<dbReference type="InterPro" id="IPR000421">
    <property type="entry name" value="FA58C"/>
</dbReference>
<dbReference type="PANTHER" id="PTHR46806">
    <property type="entry name" value="F5/8 TYPE C DOMAIN-CONTAINING PROTEIN"/>
    <property type="match status" value="1"/>
</dbReference>
<dbReference type="Pfam" id="PF00754">
    <property type="entry name" value="F5_F8_type_C"/>
    <property type="match status" value="1"/>
</dbReference>
<dbReference type="InterPro" id="IPR001304">
    <property type="entry name" value="C-type_lectin-like"/>
</dbReference>
<dbReference type="InterPro" id="IPR016186">
    <property type="entry name" value="C-type_lectin-like/link_sf"/>
</dbReference>
<dbReference type="SUPFAM" id="SSF57535">
    <property type="entry name" value="Complement control module/SCR domain"/>
    <property type="match status" value="2"/>
</dbReference>
<dbReference type="Pfam" id="PF01822">
    <property type="entry name" value="WSC"/>
    <property type="match status" value="2"/>
</dbReference>
<dbReference type="InterPro" id="IPR050633">
    <property type="entry name" value="Neuropilin_MCO_CoagFactor"/>
</dbReference>
<dbReference type="SMART" id="SM00231">
    <property type="entry name" value="FA58C"/>
    <property type="match status" value="1"/>
</dbReference>
<dbReference type="PROSITE" id="PS50923">
    <property type="entry name" value="SUSHI"/>
    <property type="match status" value="2"/>
</dbReference>
<dbReference type="SMART" id="SM00032">
    <property type="entry name" value="CCP"/>
    <property type="match status" value="3"/>
</dbReference>
<evidence type="ECO:0000259" key="10">
    <source>
        <dbReference type="PROSITE" id="PS50041"/>
    </source>
</evidence>
<dbReference type="GO" id="GO:0007155">
    <property type="term" value="P:cell adhesion"/>
    <property type="evidence" value="ECO:0007669"/>
    <property type="project" value="UniProtKB-KW"/>
</dbReference>
<feature type="domain" description="WSC" evidence="12">
    <location>
        <begin position="480"/>
        <end position="572"/>
    </location>
</feature>
<keyword evidence="13" id="KW-1185">Reference proteome</keyword>
<dbReference type="AlphaFoldDB" id="A0A1S3ILL7"/>
<dbReference type="PROSITE" id="PS01286">
    <property type="entry name" value="FA58C_2"/>
    <property type="match status" value="1"/>
</dbReference>
<name>A0A1S3ILL7_LINAN</name>
<dbReference type="InterPro" id="IPR000436">
    <property type="entry name" value="Sushi_SCR_CCP_dom"/>
</dbReference>
<dbReference type="OrthoDB" id="6082435at2759"/>
<dbReference type="GO" id="GO:0012505">
    <property type="term" value="C:endomembrane system"/>
    <property type="evidence" value="ECO:0007669"/>
    <property type="project" value="UniProtKB-SubCell"/>
</dbReference>
<dbReference type="CDD" id="cd00057">
    <property type="entry name" value="FA58C"/>
    <property type="match status" value="1"/>
</dbReference>
<feature type="domain" description="Sushi" evidence="11">
    <location>
        <begin position="636"/>
        <end position="699"/>
    </location>
</feature>
<dbReference type="Gene3D" id="2.60.120.260">
    <property type="entry name" value="Galactose-binding domain-like"/>
    <property type="match status" value="1"/>
</dbReference>
<evidence type="ECO:0000256" key="1">
    <source>
        <dbReference type="ARBA" id="ARBA00004184"/>
    </source>
</evidence>
<evidence type="ECO:0000256" key="2">
    <source>
        <dbReference type="ARBA" id="ARBA00004613"/>
    </source>
</evidence>
<keyword evidence="6" id="KW-0472">Membrane</keyword>
<dbReference type="InterPro" id="IPR035976">
    <property type="entry name" value="Sushi/SCR/CCP_sf"/>
</dbReference>
<evidence type="ECO:0000259" key="11">
    <source>
        <dbReference type="PROSITE" id="PS50923"/>
    </source>
</evidence>
<dbReference type="InParanoid" id="A0A1S3ILL7"/>
<feature type="domain" description="Sushi" evidence="11">
    <location>
        <begin position="574"/>
        <end position="635"/>
    </location>
</feature>
<dbReference type="Proteomes" id="UP000085678">
    <property type="component" value="Unplaced"/>
</dbReference>
<dbReference type="PROSITE" id="PS50022">
    <property type="entry name" value="FA58C_3"/>
    <property type="match status" value="1"/>
</dbReference>
<evidence type="ECO:0000256" key="6">
    <source>
        <dbReference type="ARBA" id="ARBA00023136"/>
    </source>
</evidence>
<dbReference type="GeneID" id="106165346"/>
<dbReference type="SMART" id="SM00321">
    <property type="entry name" value="WSC"/>
    <property type="match status" value="2"/>
</dbReference>
<dbReference type="InterPro" id="IPR002889">
    <property type="entry name" value="WSC_carb-bd"/>
</dbReference>
<dbReference type="InterPro" id="IPR016187">
    <property type="entry name" value="CTDL_fold"/>
</dbReference>
<dbReference type="CDD" id="cd00033">
    <property type="entry name" value="CCP"/>
    <property type="match status" value="1"/>
</dbReference>
<organism evidence="13 14">
    <name type="scientific">Lingula anatina</name>
    <name type="common">Brachiopod</name>
    <name type="synonym">Lingula unguis</name>
    <dbReference type="NCBI Taxonomy" id="7574"/>
    <lineage>
        <taxon>Eukaryota</taxon>
        <taxon>Metazoa</taxon>
        <taxon>Spiralia</taxon>
        <taxon>Lophotrochozoa</taxon>
        <taxon>Brachiopoda</taxon>
        <taxon>Linguliformea</taxon>
        <taxon>Lingulata</taxon>
        <taxon>Lingulida</taxon>
        <taxon>Linguloidea</taxon>
        <taxon>Lingulidae</taxon>
        <taxon>Lingula</taxon>
    </lineage>
</organism>
<dbReference type="PROSITE" id="PS50041">
    <property type="entry name" value="C_TYPE_LECTIN_2"/>
    <property type="match status" value="1"/>
</dbReference>
<dbReference type="Gene3D" id="2.10.70.10">
    <property type="entry name" value="Complement Module, domain 1"/>
    <property type="match status" value="2"/>
</dbReference>
<keyword evidence="5" id="KW-0130">Cell adhesion</keyword>
<dbReference type="PROSITE" id="PS51212">
    <property type="entry name" value="WSC"/>
    <property type="match status" value="2"/>
</dbReference>
<proteinExistence type="predicted"/>
<evidence type="ECO:0000256" key="7">
    <source>
        <dbReference type="ARBA" id="ARBA00023157"/>
    </source>
</evidence>
<keyword evidence="3" id="KW-0964">Secreted</keyword>
<keyword evidence="8" id="KW-0768">Sushi</keyword>
<keyword evidence="7" id="KW-1015">Disulfide bond</keyword>
<dbReference type="KEGG" id="lak:106165346"/>
<comment type="caution">
    <text evidence="8">Lacks conserved residue(s) required for the propagation of feature annotation.</text>
</comment>
<evidence type="ECO:0000259" key="12">
    <source>
        <dbReference type="PROSITE" id="PS51212"/>
    </source>
</evidence>
<gene>
    <name evidence="14" type="primary">LOC106165346</name>
</gene>